<gene>
    <name evidence="1" type="ORF">M2127_002038</name>
</gene>
<protein>
    <submittedName>
        <fullName evidence="1">Uncharacterized protein</fullName>
    </submittedName>
</protein>
<organism evidence="1 2">
    <name type="scientific">Polynucleobacter sphagniphilus</name>
    <dbReference type="NCBI Taxonomy" id="1743169"/>
    <lineage>
        <taxon>Bacteria</taxon>
        <taxon>Pseudomonadati</taxon>
        <taxon>Pseudomonadota</taxon>
        <taxon>Betaproteobacteria</taxon>
        <taxon>Burkholderiales</taxon>
        <taxon>Burkholderiaceae</taxon>
        <taxon>Polynucleobacter</taxon>
    </lineage>
</organism>
<dbReference type="EMBL" id="JARXYA010000012">
    <property type="protein sequence ID" value="MDH6504709.1"/>
    <property type="molecule type" value="Genomic_DNA"/>
</dbReference>
<evidence type="ECO:0000313" key="2">
    <source>
        <dbReference type="Proteomes" id="UP001161160"/>
    </source>
</evidence>
<evidence type="ECO:0000313" key="1">
    <source>
        <dbReference type="EMBL" id="MDH6504709.1"/>
    </source>
</evidence>
<name>A0AA43MB90_9BURK</name>
<proteinExistence type="predicted"/>
<dbReference type="Proteomes" id="UP001161160">
    <property type="component" value="Unassembled WGS sequence"/>
</dbReference>
<dbReference type="AlphaFoldDB" id="A0AA43MB90"/>
<accession>A0AA43MB90</accession>
<reference evidence="1" key="1">
    <citation type="submission" date="2023-04" db="EMBL/GenBank/DDBJ databases">
        <title>Genome Encyclopedia of Bacteria and Archaea VI: Functional Genomics of Type Strains.</title>
        <authorList>
            <person name="Whitman W."/>
        </authorList>
    </citation>
    <scope>NUCLEOTIDE SEQUENCE</scope>
    <source>
        <strain evidence="1">Enz.4-51</strain>
    </source>
</reference>
<sequence length="29" mass="3229">MKENLLRGINPEEKVAEKIGAGQKVALYE</sequence>
<comment type="caution">
    <text evidence="1">The sequence shown here is derived from an EMBL/GenBank/DDBJ whole genome shotgun (WGS) entry which is preliminary data.</text>
</comment>
<keyword evidence="2" id="KW-1185">Reference proteome</keyword>